<dbReference type="STRING" id="403673.A0A177WBF1"/>
<dbReference type="GO" id="GO:0005759">
    <property type="term" value="C:mitochondrial matrix"/>
    <property type="evidence" value="ECO:0007669"/>
    <property type="project" value="UniProtKB-SubCell"/>
</dbReference>
<accession>A0A177WBF1</accession>
<evidence type="ECO:0000313" key="20">
    <source>
        <dbReference type="Proteomes" id="UP000077115"/>
    </source>
</evidence>
<dbReference type="SUPFAM" id="SSF55186">
    <property type="entry name" value="ThrRS/AlaRS common domain"/>
    <property type="match status" value="1"/>
</dbReference>
<keyword evidence="5" id="KW-0963">Cytoplasm</keyword>
<evidence type="ECO:0000256" key="11">
    <source>
        <dbReference type="ARBA" id="ARBA00022917"/>
    </source>
</evidence>
<gene>
    <name evidence="19" type="ORF">BDEG_21124</name>
</gene>
<evidence type="ECO:0000256" key="3">
    <source>
        <dbReference type="ARBA" id="ARBA00008226"/>
    </source>
</evidence>
<evidence type="ECO:0000256" key="9">
    <source>
        <dbReference type="ARBA" id="ARBA00022833"/>
    </source>
</evidence>
<evidence type="ECO:0000256" key="2">
    <source>
        <dbReference type="ARBA" id="ARBA00004496"/>
    </source>
</evidence>
<keyword evidence="12" id="KW-0809">Transit peptide</keyword>
<dbReference type="GO" id="GO:0004829">
    <property type="term" value="F:threonine-tRNA ligase activity"/>
    <property type="evidence" value="ECO:0007669"/>
    <property type="project" value="UniProtKB-EC"/>
</dbReference>
<proteinExistence type="inferred from homology"/>
<keyword evidence="14" id="KW-0030">Aminoacyl-tRNA synthetase</keyword>
<dbReference type="NCBIfam" id="TIGR00418">
    <property type="entry name" value="thrS"/>
    <property type="match status" value="1"/>
</dbReference>
<evidence type="ECO:0000256" key="15">
    <source>
        <dbReference type="ARBA" id="ARBA00031900"/>
    </source>
</evidence>
<dbReference type="EC" id="6.1.1.3" evidence="4"/>
<evidence type="ECO:0000256" key="14">
    <source>
        <dbReference type="ARBA" id="ARBA00023146"/>
    </source>
</evidence>
<sequence>MLFLLASCRAKRSGFLRIVSCGPSRPFNPFSLSLVRQVSMLASTHRLQTWDELTRSSPENQPSHSVVNSTAQTDAASTLPNPQSVLYHSTAHLLGWALESHYGDDCLLTNGPATDQGFFYDSLLIEGGEIRTKQRLDMLLHKPITQLLDPAHIDQDIALLMSGAAGKIIHPKESDLELFTEFIEKVSTQHLAFTCIQVTRDVAARMFAYSPFKLSYLSKIPASETVSLYRCGDFIDLCRGPHVLNTKAINKVKLLHTGASQWQTISPHSLSRVSGISFSSGKALREWTLQRQEASKRDHRLIGQKQSLFYFSPLSLGAPFFLPHGTRIIQRLTDFLRHEYRKYGFDEIVTPLVFNKSLWEKSGHWKNYKEDMFAVVECCSQDHAYTTHSNVLTKSTVDQLNDADIQALKPMNCPGHCLLFSSTSRSYRDLPIRYAEFSPLHRNEASGALTGLTRVRKFHQDDGHIFCTPSQIAQEIQSTLKFIDTMYTKILHFPQYTLALSTRPESGHVGTLTQWEAAETALKEALTQFGKPWTINHGDGAFYGPKIDIKVRDAIGRDHQTATVQLDFQLPKQFQLQYSTGKTGPEDAAMETPVMIHRAVLGSVERMLAILAEHYGGKWPFWMSPRQAIVIPTNKTLNEYAQSVKNNIANPSELDGSNSCSAYYHIEVDDSDHLLSKRVREAQLLQFNYILVVGDKEQETDTVNVRSRTGKQLGLMTVDQLRALFAKNTQTFTLD</sequence>
<dbReference type="FunFam" id="3.30.930.10:FF:000039">
    <property type="entry name" value="Threonyl-tRNA synthetase, mitochondrial"/>
    <property type="match status" value="1"/>
</dbReference>
<name>A0A177WBF1_BATDL</name>
<dbReference type="CDD" id="cd00771">
    <property type="entry name" value="ThrRS_core"/>
    <property type="match status" value="1"/>
</dbReference>
<dbReference type="HAMAP" id="MF_00184">
    <property type="entry name" value="Thr_tRNA_synth"/>
    <property type="match status" value="1"/>
</dbReference>
<dbReference type="InterPro" id="IPR006195">
    <property type="entry name" value="aa-tRNA-synth_II"/>
</dbReference>
<dbReference type="SMART" id="SM00863">
    <property type="entry name" value="tRNA_SAD"/>
    <property type="match status" value="1"/>
</dbReference>
<evidence type="ECO:0000259" key="18">
    <source>
        <dbReference type="PROSITE" id="PS50862"/>
    </source>
</evidence>
<dbReference type="SUPFAM" id="SSF52954">
    <property type="entry name" value="Class II aaRS ABD-related"/>
    <property type="match status" value="1"/>
</dbReference>
<dbReference type="Pfam" id="PF03129">
    <property type="entry name" value="HGTP_anticodon"/>
    <property type="match status" value="1"/>
</dbReference>
<dbReference type="InterPro" id="IPR004154">
    <property type="entry name" value="Anticodon-bd"/>
</dbReference>
<dbReference type="InterPro" id="IPR047246">
    <property type="entry name" value="ThrRS_anticodon"/>
</dbReference>
<keyword evidence="9" id="KW-0862">Zinc</keyword>
<comment type="catalytic activity">
    <reaction evidence="16">
        <text>tRNA(Thr) + L-threonine + ATP = L-threonyl-tRNA(Thr) + AMP + diphosphate + H(+)</text>
        <dbReference type="Rhea" id="RHEA:24624"/>
        <dbReference type="Rhea" id="RHEA-COMP:9670"/>
        <dbReference type="Rhea" id="RHEA-COMP:9704"/>
        <dbReference type="ChEBI" id="CHEBI:15378"/>
        <dbReference type="ChEBI" id="CHEBI:30616"/>
        <dbReference type="ChEBI" id="CHEBI:33019"/>
        <dbReference type="ChEBI" id="CHEBI:57926"/>
        <dbReference type="ChEBI" id="CHEBI:78442"/>
        <dbReference type="ChEBI" id="CHEBI:78534"/>
        <dbReference type="ChEBI" id="CHEBI:456215"/>
        <dbReference type="EC" id="6.1.1.3"/>
    </reaction>
</comment>
<organism evidence="19 20">
    <name type="scientific">Batrachochytrium dendrobatidis (strain JEL423)</name>
    <dbReference type="NCBI Taxonomy" id="403673"/>
    <lineage>
        <taxon>Eukaryota</taxon>
        <taxon>Fungi</taxon>
        <taxon>Fungi incertae sedis</taxon>
        <taxon>Chytridiomycota</taxon>
        <taxon>Chytridiomycota incertae sedis</taxon>
        <taxon>Chytridiomycetes</taxon>
        <taxon>Rhizophydiales</taxon>
        <taxon>Rhizophydiales incertae sedis</taxon>
        <taxon>Batrachochytrium</taxon>
    </lineage>
</organism>
<feature type="domain" description="Aminoacyl-transfer RNA synthetases class-II family profile" evidence="18">
    <location>
        <begin position="323"/>
        <end position="620"/>
    </location>
</feature>
<dbReference type="InterPro" id="IPR002320">
    <property type="entry name" value="Thr-tRNA-ligase_IIa"/>
</dbReference>
<evidence type="ECO:0000256" key="8">
    <source>
        <dbReference type="ARBA" id="ARBA00022741"/>
    </source>
</evidence>
<dbReference type="GO" id="GO:0006435">
    <property type="term" value="P:threonyl-tRNA aminoacylation"/>
    <property type="evidence" value="ECO:0007669"/>
    <property type="project" value="InterPro"/>
</dbReference>
<dbReference type="GO" id="GO:0005524">
    <property type="term" value="F:ATP binding"/>
    <property type="evidence" value="ECO:0007669"/>
    <property type="project" value="UniProtKB-KW"/>
</dbReference>
<protein>
    <recommendedName>
        <fullName evidence="4">threonine--tRNA ligase</fullName>
        <ecNumber evidence="4">6.1.1.3</ecNumber>
    </recommendedName>
    <alternativeName>
        <fullName evidence="15">Threonyl-tRNA synthetase</fullName>
    </alternativeName>
</protein>
<dbReference type="InterPro" id="IPR012947">
    <property type="entry name" value="tRNA_SAD"/>
</dbReference>
<evidence type="ECO:0000256" key="7">
    <source>
        <dbReference type="ARBA" id="ARBA00022723"/>
    </source>
</evidence>
<dbReference type="VEuPathDB" id="FungiDB:BDEG_21124"/>
<dbReference type="Gene3D" id="3.30.930.10">
    <property type="entry name" value="Bira Bifunctional Protein, Domain 2"/>
    <property type="match status" value="1"/>
</dbReference>
<dbReference type="InterPro" id="IPR045864">
    <property type="entry name" value="aa-tRNA-synth_II/BPL/LPL"/>
</dbReference>
<dbReference type="OrthoDB" id="5423599at2759"/>
<reference evidence="19 20" key="1">
    <citation type="submission" date="2006-10" db="EMBL/GenBank/DDBJ databases">
        <title>The Genome Sequence of Batrachochytrium dendrobatidis JEL423.</title>
        <authorList>
            <consortium name="The Broad Institute Genome Sequencing Platform"/>
            <person name="Birren B."/>
            <person name="Lander E."/>
            <person name="Galagan J."/>
            <person name="Cuomo C."/>
            <person name="Devon K."/>
            <person name="Jaffe D."/>
            <person name="Butler J."/>
            <person name="Alvarez P."/>
            <person name="Gnerre S."/>
            <person name="Grabherr M."/>
            <person name="Kleber M."/>
            <person name="Mauceli E."/>
            <person name="Brockman W."/>
            <person name="Young S."/>
            <person name="LaButti K."/>
            <person name="Sykes S."/>
            <person name="DeCaprio D."/>
            <person name="Crawford M."/>
            <person name="Koehrsen M."/>
            <person name="Engels R."/>
            <person name="Montgomery P."/>
            <person name="Pearson M."/>
            <person name="Howarth C."/>
            <person name="Larson L."/>
            <person name="White J."/>
            <person name="O'Leary S."/>
            <person name="Kodira C."/>
            <person name="Zeng Q."/>
            <person name="Yandava C."/>
            <person name="Alvarado L."/>
            <person name="Longcore J."/>
            <person name="James T."/>
        </authorList>
    </citation>
    <scope>NUCLEOTIDE SEQUENCE [LARGE SCALE GENOMIC DNA]</scope>
    <source>
        <strain evidence="19 20">JEL423</strain>
    </source>
</reference>
<dbReference type="FunFam" id="3.40.50.800:FF:000019">
    <property type="entry name" value="Threonine--tRNA ligase mitochondrial 1"/>
    <property type="match status" value="1"/>
</dbReference>
<dbReference type="InterPro" id="IPR036621">
    <property type="entry name" value="Anticodon-bd_dom_sf"/>
</dbReference>
<dbReference type="Proteomes" id="UP000077115">
    <property type="component" value="Unassembled WGS sequence"/>
</dbReference>
<evidence type="ECO:0000256" key="16">
    <source>
        <dbReference type="ARBA" id="ARBA00049515"/>
    </source>
</evidence>
<evidence type="ECO:0000256" key="17">
    <source>
        <dbReference type="SAM" id="MobiDB-lite"/>
    </source>
</evidence>
<reference evidence="19 20" key="2">
    <citation type="submission" date="2016-05" db="EMBL/GenBank/DDBJ databases">
        <title>Lineage-specific infection strategies underlie the spectrum of fungal disease in amphibians.</title>
        <authorList>
            <person name="Cuomo C.A."/>
            <person name="Farrer R.A."/>
            <person name="James T."/>
            <person name="Longcore J."/>
            <person name="Birren B."/>
        </authorList>
    </citation>
    <scope>NUCLEOTIDE SEQUENCE [LARGE SCALE GENOMIC DNA]</scope>
    <source>
        <strain evidence="19 20">JEL423</strain>
    </source>
</reference>
<evidence type="ECO:0000256" key="10">
    <source>
        <dbReference type="ARBA" id="ARBA00022840"/>
    </source>
</evidence>
<keyword evidence="11" id="KW-0648">Protein biosynthesis</keyword>
<evidence type="ECO:0000256" key="13">
    <source>
        <dbReference type="ARBA" id="ARBA00023128"/>
    </source>
</evidence>
<dbReference type="AlphaFoldDB" id="A0A177WBF1"/>
<dbReference type="SUPFAM" id="SSF55681">
    <property type="entry name" value="Class II aaRS and biotin synthetases"/>
    <property type="match status" value="1"/>
</dbReference>
<evidence type="ECO:0000256" key="5">
    <source>
        <dbReference type="ARBA" id="ARBA00022490"/>
    </source>
</evidence>
<comment type="subcellular location">
    <subcellularLocation>
        <location evidence="2">Cytoplasm</location>
    </subcellularLocation>
    <subcellularLocation>
        <location evidence="1">Mitochondrion matrix</location>
    </subcellularLocation>
</comment>
<evidence type="ECO:0000256" key="1">
    <source>
        <dbReference type="ARBA" id="ARBA00004305"/>
    </source>
</evidence>
<keyword evidence="7" id="KW-0479">Metal-binding</keyword>
<dbReference type="InterPro" id="IPR018163">
    <property type="entry name" value="Thr/Ala-tRNA-synth_IIc_edit"/>
</dbReference>
<feature type="region of interest" description="Disordered" evidence="17">
    <location>
        <begin position="55"/>
        <end position="77"/>
    </location>
</feature>
<dbReference type="PANTHER" id="PTHR11451">
    <property type="entry name" value="THREONINE-TRNA LIGASE"/>
    <property type="match status" value="1"/>
</dbReference>
<dbReference type="GO" id="GO:0046872">
    <property type="term" value="F:metal ion binding"/>
    <property type="evidence" value="ECO:0007669"/>
    <property type="project" value="UniProtKB-KW"/>
</dbReference>
<keyword evidence="10" id="KW-0067">ATP-binding</keyword>
<dbReference type="Gene3D" id="3.30.980.10">
    <property type="entry name" value="Threonyl-trna Synthetase, Chain A, domain 2"/>
    <property type="match status" value="1"/>
</dbReference>
<dbReference type="Pfam" id="PF00587">
    <property type="entry name" value="tRNA-synt_2b"/>
    <property type="match status" value="1"/>
</dbReference>
<dbReference type="Pfam" id="PF07973">
    <property type="entry name" value="tRNA_SAD"/>
    <property type="match status" value="1"/>
</dbReference>
<evidence type="ECO:0000256" key="6">
    <source>
        <dbReference type="ARBA" id="ARBA00022598"/>
    </source>
</evidence>
<dbReference type="EMBL" id="DS022300">
    <property type="protein sequence ID" value="OAJ37055.1"/>
    <property type="molecule type" value="Genomic_DNA"/>
</dbReference>
<dbReference type="InterPro" id="IPR002314">
    <property type="entry name" value="aa-tRNA-synt_IIb"/>
</dbReference>
<keyword evidence="8" id="KW-0547">Nucleotide-binding</keyword>
<dbReference type="CDD" id="cd00860">
    <property type="entry name" value="ThrRS_anticodon"/>
    <property type="match status" value="1"/>
</dbReference>
<evidence type="ECO:0000256" key="4">
    <source>
        <dbReference type="ARBA" id="ARBA00013163"/>
    </source>
</evidence>
<evidence type="ECO:0000256" key="12">
    <source>
        <dbReference type="ARBA" id="ARBA00022946"/>
    </source>
</evidence>
<dbReference type="PROSITE" id="PS50862">
    <property type="entry name" value="AA_TRNA_LIGASE_II"/>
    <property type="match status" value="1"/>
</dbReference>
<comment type="similarity">
    <text evidence="3">Belongs to the class-II aminoacyl-tRNA synthetase family.</text>
</comment>
<keyword evidence="6 19" id="KW-0436">Ligase</keyword>
<dbReference type="PRINTS" id="PR01047">
    <property type="entry name" value="TRNASYNTHTHR"/>
</dbReference>
<keyword evidence="13" id="KW-0496">Mitochondrion</keyword>
<dbReference type="PANTHER" id="PTHR11451:SF44">
    <property type="entry name" value="THREONINE--TRNA LIGASE, CHLOROPLASTIC_MITOCHONDRIAL 2"/>
    <property type="match status" value="1"/>
</dbReference>
<dbReference type="Gene3D" id="3.40.50.800">
    <property type="entry name" value="Anticodon-binding domain"/>
    <property type="match status" value="1"/>
</dbReference>
<evidence type="ECO:0000313" key="19">
    <source>
        <dbReference type="EMBL" id="OAJ37055.1"/>
    </source>
</evidence>
<dbReference type="InterPro" id="IPR033728">
    <property type="entry name" value="ThrRS_core"/>
</dbReference>